<dbReference type="InterPro" id="IPR036890">
    <property type="entry name" value="HATPase_C_sf"/>
</dbReference>
<feature type="domain" description="PAC" evidence="10">
    <location>
        <begin position="241"/>
        <end position="296"/>
    </location>
</feature>
<feature type="domain" description="PAS" evidence="9">
    <location>
        <begin position="552"/>
        <end position="607"/>
    </location>
</feature>
<dbReference type="CDD" id="cd16919">
    <property type="entry name" value="HATPase_CckA-like"/>
    <property type="match status" value="1"/>
</dbReference>
<gene>
    <name evidence="11" type="ORF">ATO67_13715</name>
</gene>
<keyword evidence="5 11" id="KW-0418">Kinase</keyword>
<dbReference type="Gene3D" id="1.10.287.130">
    <property type="match status" value="1"/>
</dbReference>
<dbReference type="SMART" id="SM00387">
    <property type="entry name" value="HATPase_c"/>
    <property type="match status" value="1"/>
</dbReference>
<dbReference type="InterPro" id="IPR013655">
    <property type="entry name" value="PAS_fold_3"/>
</dbReference>
<dbReference type="STRING" id="2052828.ATO67_13715"/>
<feature type="domain" description="Response regulatory" evidence="8">
    <location>
        <begin position="1214"/>
        <end position="1325"/>
    </location>
</feature>
<dbReference type="NCBIfam" id="TIGR00229">
    <property type="entry name" value="sensory_box"/>
    <property type="match status" value="5"/>
</dbReference>
<dbReference type="Proteomes" id="UP000070498">
    <property type="component" value="Unassembled WGS sequence"/>
</dbReference>
<dbReference type="Gene3D" id="2.10.70.100">
    <property type="match status" value="1"/>
</dbReference>
<dbReference type="Pfam" id="PF08447">
    <property type="entry name" value="PAS_3"/>
    <property type="match status" value="2"/>
</dbReference>
<dbReference type="Pfam" id="PF02518">
    <property type="entry name" value="HATPase_c"/>
    <property type="match status" value="1"/>
</dbReference>
<sequence length="1327" mass="146059">MTSSFSAVIAQSGLAGQRIATFDWSQTSLGDMATWPEIVRSTVMLVLKSPLAMTTLWGSEGILIYNDAYAAFAGSRDPALLGMRVLEAWPEAVNLNSTVLKTCLAGETLSYKDQPLILYREGEPDEVWVDLDYSPVLDAEGNPVAVLAVVVETTDKVLSERWLSGEHDRLRLLFDQAPGFMAILQGRDHVFDIINPSYLQLVGHRNIVGRSVRDALPEVAGQGFLDLLDNVYTTGETFTGKALRVNLQREQSSAPEERYVDLVYQPIRDRRGNITGIFAQGTDVTERVVAEAALKLSNARNRQILDSAVDYAIIAFDTDGKVTRWNTGAATIFGWTEEEILGRDAGRIFTPADREIDRIATEMGLSIKNGSANDERWHIRRSGEVFWASGEMSPLLDDAGNLVGFVKVLRDRTEEHRATEKLKRTEQRLRRAQEAGGVGIFSISVNDDVLDVSPEFCRLFGVEHMENVSAKTVEGLVVPEDQDKVSHAETRNAQTASLDVQYRIKRADNGEERIIARKAEFEYDADGKPVRLVGVVQDVTERDRAVLALRASEARFKAFAQAMLNHVWTATPDGLLDWFNERTYAYSGAAEGELDGRAWTSIVHPDDIDSAGMQWLEALTTGFVYEAEFRLRRHDGVYRWHLARAVPMRDDKDQIVRWVGTNTDINDLRATREALDKLTTHLEQQVEERTADRDRMWRLSTEIMLVAGMDAKIIAANPAMLAIVGHAEREVLGQSFMDYVHPLDRQATLDEVVKLAQGIRTLKFVNRYRGEGGVYRTISWTAVPDDNVIHAVGRDVTAELESAQQLRTTEVALQQAQKMESIGNLTGGVAHDFNNLLQVVSGNLQLLSKEVSGNERAEKRISNALDGVNRGAKLASQLLSFGRRQPLEPKVINIGRLIVGMDELLRRSLGEAVEIETAVSPDLWNIQVDPTQVENALLNLAINARDAMNGSGRLTIEASNTILDGSYAKGNPEVQPGAYVMLAVSDTGSGMAADIVAKVFEPFFSTKPEGKGTGLGLSMVFGFVKQSGGHIKIYSEVGEGTSIKLYFPQALSDEDLIVDMDVGKIEGGNETILVAEDDEAVRATAVELLRDLGYNIITAKDAESALVVLQSGVHVDLLFTDVVMPGSLKSPELARIAREKNPSLSVLFTSGYTENSIVHGGRLDAGVQLLSKPYTKEAMARKIRHVLANQAQREQSLSATRQALKEEIPQTILNILLVEDDVLIRLNTADMLEDMGHKITEAGNGNQALDILKTGSFDVLFTDVGLPGISGIDLAKGAREQFPDLTVIFATGDPNVPTLKGTGKTKVLLKPYQEEDVLSALSKDPER</sequence>
<dbReference type="InterPro" id="IPR000014">
    <property type="entry name" value="PAS"/>
</dbReference>
<dbReference type="SMART" id="SM00388">
    <property type="entry name" value="HisKA"/>
    <property type="match status" value="1"/>
</dbReference>
<dbReference type="InterPro" id="IPR013656">
    <property type="entry name" value="PAS_4"/>
</dbReference>
<dbReference type="Pfam" id="PF13426">
    <property type="entry name" value="PAS_9"/>
    <property type="match status" value="1"/>
</dbReference>
<dbReference type="InterPro" id="IPR011006">
    <property type="entry name" value="CheY-like_superfamily"/>
</dbReference>
<feature type="domain" description="Histidine kinase" evidence="7">
    <location>
        <begin position="828"/>
        <end position="1051"/>
    </location>
</feature>
<dbReference type="InterPro" id="IPR005467">
    <property type="entry name" value="His_kinase_dom"/>
</dbReference>
<dbReference type="PRINTS" id="PR00344">
    <property type="entry name" value="BCTRLSENSOR"/>
</dbReference>
<dbReference type="CDD" id="cd00082">
    <property type="entry name" value="HisKA"/>
    <property type="match status" value="1"/>
</dbReference>
<dbReference type="PROSITE" id="PS50110">
    <property type="entry name" value="RESPONSE_REGULATORY"/>
    <property type="match status" value="2"/>
</dbReference>
<evidence type="ECO:0000256" key="5">
    <source>
        <dbReference type="ARBA" id="ARBA00022777"/>
    </source>
</evidence>
<accession>A0A135NY33</accession>
<name>A0A135NY33_9HYPH</name>
<keyword evidence="12" id="KW-1185">Reference proteome</keyword>
<proteinExistence type="predicted"/>
<dbReference type="RefSeq" id="WP_067649999.1">
    <property type="nucleotide sequence ID" value="NZ_KQ961030.1"/>
</dbReference>
<dbReference type="InterPro" id="IPR003594">
    <property type="entry name" value="HATPase_dom"/>
</dbReference>
<evidence type="ECO:0000313" key="12">
    <source>
        <dbReference type="Proteomes" id="UP000070498"/>
    </source>
</evidence>
<keyword evidence="3 6" id="KW-0597">Phosphoprotein</keyword>
<evidence type="ECO:0000256" key="2">
    <source>
        <dbReference type="ARBA" id="ARBA00012438"/>
    </source>
</evidence>
<evidence type="ECO:0000259" key="7">
    <source>
        <dbReference type="PROSITE" id="PS50109"/>
    </source>
</evidence>
<dbReference type="CDD" id="cd18161">
    <property type="entry name" value="REC_hyHK_blue-like"/>
    <property type="match status" value="1"/>
</dbReference>
<dbReference type="InterPro" id="IPR052162">
    <property type="entry name" value="Sensor_kinase/Photoreceptor"/>
</dbReference>
<dbReference type="GO" id="GO:0000155">
    <property type="term" value="F:phosphorelay sensor kinase activity"/>
    <property type="evidence" value="ECO:0007669"/>
    <property type="project" value="InterPro"/>
</dbReference>
<dbReference type="Gene3D" id="3.30.450.20">
    <property type="entry name" value="PAS domain"/>
    <property type="match status" value="6"/>
</dbReference>
<dbReference type="FunFam" id="3.30.450.20:FF:000099">
    <property type="entry name" value="Sensory box sensor histidine kinase"/>
    <property type="match status" value="1"/>
</dbReference>
<reference evidence="11 12" key="1">
    <citation type="submission" date="2015-11" db="EMBL/GenBank/DDBJ databases">
        <title>Draft genome sequence of Agrobacterium sp. R89-1.</title>
        <authorList>
            <person name="Zahradnik J."/>
            <person name="Kyslikova E."/>
            <person name="Palyzova A."/>
            <person name="Kyslik P."/>
        </authorList>
    </citation>
    <scope>NUCLEOTIDE SEQUENCE [LARGE SCALE GENOMIC DNA]</scope>
    <source>
        <strain evidence="11 12">R89-1</strain>
    </source>
</reference>
<dbReference type="Gene3D" id="3.30.565.10">
    <property type="entry name" value="Histidine kinase-like ATPase, C-terminal domain"/>
    <property type="match status" value="1"/>
</dbReference>
<dbReference type="EC" id="2.7.13.3" evidence="2"/>
<evidence type="ECO:0000313" key="11">
    <source>
        <dbReference type="EMBL" id="KXG84067.1"/>
    </source>
</evidence>
<dbReference type="CDD" id="cd00130">
    <property type="entry name" value="PAS"/>
    <property type="match status" value="4"/>
</dbReference>
<dbReference type="SUPFAM" id="SSF55785">
    <property type="entry name" value="PYP-like sensor domain (PAS domain)"/>
    <property type="match status" value="6"/>
</dbReference>
<dbReference type="PROSITE" id="PS50109">
    <property type="entry name" value="HIS_KIN"/>
    <property type="match status" value="1"/>
</dbReference>
<evidence type="ECO:0000256" key="3">
    <source>
        <dbReference type="ARBA" id="ARBA00022553"/>
    </source>
</evidence>
<dbReference type="PANTHER" id="PTHR43304">
    <property type="entry name" value="PHYTOCHROME-LIKE PROTEIN CPH1"/>
    <property type="match status" value="1"/>
</dbReference>
<feature type="domain" description="PAC" evidence="10">
    <location>
        <begin position="498"/>
        <end position="551"/>
    </location>
</feature>
<dbReference type="SMART" id="SM00448">
    <property type="entry name" value="REC"/>
    <property type="match status" value="2"/>
</dbReference>
<comment type="caution">
    <text evidence="11">The sequence shown here is derived from an EMBL/GenBank/DDBJ whole genome shotgun (WGS) entry which is preliminary data.</text>
</comment>
<dbReference type="InterPro" id="IPR004358">
    <property type="entry name" value="Sig_transdc_His_kin-like_C"/>
</dbReference>
<evidence type="ECO:0000259" key="8">
    <source>
        <dbReference type="PROSITE" id="PS50110"/>
    </source>
</evidence>
<protein>
    <recommendedName>
        <fullName evidence="2">histidine kinase</fullName>
        <ecNumber evidence="2">2.7.13.3</ecNumber>
    </recommendedName>
</protein>
<dbReference type="PANTHER" id="PTHR43304:SF1">
    <property type="entry name" value="PAC DOMAIN-CONTAINING PROTEIN"/>
    <property type="match status" value="1"/>
</dbReference>
<dbReference type="SUPFAM" id="SSF55874">
    <property type="entry name" value="ATPase domain of HSP90 chaperone/DNA topoisomerase II/histidine kinase"/>
    <property type="match status" value="1"/>
</dbReference>
<dbReference type="InterPro" id="IPR001789">
    <property type="entry name" value="Sig_transdc_resp-reg_receiver"/>
</dbReference>
<dbReference type="InterPro" id="IPR003661">
    <property type="entry name" value="HisK_dim/P_dom"/>
</dbReference>
<feature type="domain" description="PAC" evidence="10">
    <location>
        <begin position="625"/>
        <end position="677"/>
    </location>
</feature>
<dbReference type="PROSITE" id="PS50113">
    <property type="entry name" value="PAC"/>
    <property type="match status" value="4"/>
</dbReference>
<dbReference type="InterPro" id="IPR000700">
    <property type="entry name" value="PAS-assoc_C"/>
</dbReference>
<comment type="catalytic activity">
    <reaction evidence="1">
        <text>ATP + protein L-histidine = ADP + protein N-phospho-L-histidine.</text>
        <dbReference type="EC" id="2.7.13.3"/>
    </reaction>
</comment>
<dbReference type="SMART" id="SM00086">
    <property type="entry name" value="PAC"/>
    <property type="match status" value="6"/>
</dbReference>
<evidence type="ECO:0000259" key="10">
    <source>
        <dbReference type="PROSITE" id="PS50113"/>
    </source>
</evidence>
<feature type="domain" description="PAS" evidence="9">
    <location>
        <begin position="425"/>
        <end position="497"/>
    </location>
</feature>
<dbReference type="SUPFAM" id="SSF52172">
    <property type="entry name" value="CheY-like"/>
    <property type="match status" value="2"/>
</dbReference>
<dbReference type="PROSITE" id="PS50112">
    <property type="entry name" value="PAS"/>
    <property type="match status" value="4"/>
</dbReference>
<dbReference type="Pfam" id="PF08448">
    <property type="entry name" value="PAS_4"/>
    <property type="match status" value="3"/>
</dbReference>
<evidence type="ECO:0000256" key="4">
    <source>
        <dbReference type="ARBA" id="ARBA00022679"/>
    </source>
</evidence>
<dbReference type="InterPro" id="IPR036097">
    <property type="entry name" value="HisK_dim/P_sf"/>
</dbReference>
<dbReference type="SUPFAM" id="SSF47384">
    <property type="entry name" value="Homodimeric domain of signal transducing histidine kinase"/>
    <property type="match status" value="1"/>
</dbReference>
<dbReference type="InterPro" id="IPR035965">
    <property type="entry name" value="PAS-like_dom_sf"/>
</dbReference>
<feature type="modified residue" description="4-aspartylphosphate" evidence="6">
    <location>
        <position position="1121"/>
    </location>
</feature>
<feature type="domain" description="PAS" evidence="9">
    <location>
        <begin position="704"/>
        <end position="759"/>
    </location>
</feature>
<feature type="modified residue" description="4-aspartylphosphate" evidence="6">
    <location>
        <position position="1263"/>
    </location>
</feature>
<evidence type="ECO:0000256" key="6">
    <source>
        <dbReference type="PROSITE-ProRule" id="PRU00169"/>
    </source>
</evidence>
<dbReference type="EMBL" id="LNUW01000038">
    <property type="protein sequence ID" value="KXG84067.1"/>
    <property type="molecule type" value="Genomic_DNA"/>
</dbReference>
<evidence type="ECO:0000256" key="1">
    <source>
        <dbReference type="ARBA" id="ARBA00000085"/>
    </source>
</evidence>
<organism evidence="11 12">
    <name type="scientific">Agrobacterium bohemicum</name>
    <dbReference type="NCBI Taxonomy" id="2052828"/>
    <lineage>
        <taxon>Bacteria</taxon>
        <taxon>Pseudomonadati</taxon>
        <taxon>Pseudomonadota</taxon>
        <taxon>Alphaproteobacteria</taxon>
        <taxon>Hyphomicrobiales</taxon>
        <taxon>Rhizobiaceae</taxon>
        <taxon>Rhizobium/Agrobacterium group</taxon>
        <taxon>Agrobacterium</taxon>
    </lineage>
</organism>
<dbReference type="Gene3D" id="3.40.50.2300">
    <property type="match status" value="2"/>
</dbReference>
<dbReference type="SMART" id="SM00091">
    <property type="entry name" value="PAS"/>
    <property type="match status" value="5"/>
</dbReference>
<evidence type="ECO:0000259" key="9">
    <source>
        <dbReference type="PROSITE" id="PS50112"/>
    </source>
</evidence>
<dbReference type="Pfam" id="PF00072">
    <property type="entry name" value="Response_reg"/>
    <property type="match status" value="2"/>
</dbReference>
<keyword evidence="4" id="KW-0808">Transferase</keyword>
<dbReference type="InterPro" id="IPR001610">
    <property type="entry name" value="PAC"/>
</dbReference>
<feature type="domain" description="PAC" evidence="10">
    <location>
        <begin position="372"/>
        <end position="424"/>
    </location>
</feature>
<feature type="domain" description="PAS" evidence="9">
    <location>
        <begin position="297"/>
        <end position="355"/>
    </location>
</feature>
<feature type="domain" description="Response regulatory" evidence="8">
    <location>
        <begin position="1071"/>
        <end position="1187"/>
    </location>
</feature>